<keyword evidence="6" id="KW-0342">GTP-binding</keyword>
<proteinExistence type="predicted"/>
<keyword evidence="1" id="KW-0963">Cytoplasm</keyword>
<dbReference type="InterPro" id="IPR025877">
    <property type="entry name" value="MobA-like_NTP_Trfase"/>
</dbReference>
<evidence type="ECO:0000313" key="9">
    <source>
        <dbReference type="EMBL" id="ANO50778.1"/>
    </source>
</evidence>
<evidence type="ECO:0000256" key="7">
    <source>
        <dbReference type="ARBA" id="ARBA00023150"/>
    </source>
</evidence>
<keyword evidence="3" id="KW-0479">Metal-binding</keyword>
<sequence length="178" mass="19384">MGSDKALLLHDGRSQLAYTMALLGQFTSAAYVSTSKALRDETERASFPQIVDRYDDLGPVAGILSAMDTDPQAAWLVVAVDLPNIDDRTLGFLVESRNAAQPFSAFRSSHNELPEPLCAVYEPSARAIIDDFVAQGIVCPRKIMIRSDTCLLNQPNANALDNMNTPDDLARSDLQVAQ</sequence>
<accession>A0A193LE76</accession>
<keyword evidence="7" id="KW-0501">Molybdenum cofactor biosynthesis</keyword>
<dbReference type="Gene3D" id="3.90.550.10">
    <property type="entry name" value="Spore Coat Polysaccharide Biosynthesis Protein SpsA, Chain A"/>
    <property type="match status" value="1"/>
</dbReference>
<name>A0A193LE76_9GAMM</name>
<keyword evidence="2" id="KW-0808">Transferase</keyword>
<feature type="domain" description="MobA-like NTP transferase" evidence="8">
    <location>
        <begin position="1"/>
        <end position="128"/>
    </location>
</feature>
<dbReference type="Pfam" id="PF12804">
    <property type="entry name" value="NTP_transf_3"/>
    <property type="match status" value="1"/>
</dbReference>
<dbReference type="InterPro" id="IPR013482">
    <property type="entry name" value="Molybde_CF_guanTrfase"/>
</dbReference>
<reference evidence="9 10" key="1">
    <citation type="submission" date="2016-06" db="EMBL/GenBank/DDBJ databases">
        <title>Complete genome sequence of a deep-branching marine Gamma Proteobacterium Woeseia oceani type strain XK5.</title>
        <authorList>
            <person name="Mu D."/>
            <person name="Du Z."/>
        </authorList>
    </citation>
    <scope>NUCLEOTIDE SEQUENCE [LARGE SCALE GENOMIC DNA]</scope>
    <source>
        <strain evidence="9 10">XK5</strain>
    </source>
</reference>
<keyword evidence="5" id="KW-0460">Magnesium</keyword>
<dbReference type="Proteomes" id="UP000092695">
    <property type="component" value="Chromosome"/>
</dbReference>
<keyword evidence="10" id="KW-1185">Reference proteome</keyword>
<gene>
    <name evidence="9" type="ORF">BA177_05770</name>
</gene>
<evidence type="ECO:0000259" key="8">
    <source>
        <dbReference type="Pfam" id="PF12804"/>
    </source>
</evidence>
<dbReference type="GO" id="GO:0005525">
    <property type="term" value="F:GTP binding"/>
    <property type="evidence" value="ECO:0007669"/>
    <property type="project" value="UniProtKB-KW"/>
</dbReference>
<organism evidence="9 10">
    <name type="scientific">Woeseia oceani</name>
    <dbReference type="NCBI Taxonomy" id="1548547"/>
    <lineage>
        <taxon>Bacteria</taxon>
        <taxon>Pseudomonadati</taxon>
        <taxon>Pseudomonadota</taxon>
        <taxon>Gammaproteobacteria</taxon>
        <taxon>Woeseiales</taxon>
        <taxon>Woeseiaceae</taxon>
        <taxon>Woeseia</taxon>
    </lineage>
</organism>
<dbReference type="PANTHER" id="PTHR19136">
    <property type="entry name" value="MOLYBDENUM COFACTOR GUANYLYLTRANSFERASE"/>
    <property type="match status" value="1"/>
</dbReference>
<dbReference type="InterPro" id="IPR029044">
    <property type="entry name" value="Nucleotide-diphossugar_trans"/>
</dbReference>
<dbReference type="SUPFAM" id="SSF53448">
    <property type="entry name" value="Nucleotide-diphospho-sugar transferases"/>
    <property type="match status" value="1"/>
</dbReference>
<dbReference type="GO" id="GO:0016779">
    <property type="term" value="F:nucleotidyltransferase activity"/>
    <property type="evidence" value="ECO:0007669"/>
    <property type="project" value="TreeGrafter"/>
</dbReference>
<protein>
    <recommendedName>
        <fullName evidence="8">MobA-like NTP transferase domain-containing protein</fullName>
    </recommendedName>
</protein>
<evidence type="ECO:0000256" key="3">
    <source>
        <dbReference type="ARBA" id="ARBA00022723"/>
    </source>
</evidence>
<evidence type="ECO:0000256" key="5">
    <source>
        <dbReference type="ARBA" id="ARBA00022842"/>
    </source>
</evidence>
<evidence type="ECO:0000256" key="2">
    <source>
        <dbReference type="ARBA" id="ARBA00022679"/>
    </source>
</evidence>
<keyword evidence="4" id="KW-0547">Nucleotide-binding</keyword>
<dbReference type="GO" id="GO:0046872">
    <property type="term" value="F:metal ion binding"/>
    <property type="evidence" value="ECO:0007669"/>
    <property type="project" value="UniProtKB-KW"/>
</dbReference>
<dbReference type="KEGG" id="woc:BA177_05770"/>
<evidence type="ECO:0000256" key="4">
    <source>
        <dbReference type="ARBA" id="ARBA00022741"/>
    </source>
</evidence>
<dbReference type="PANTHER" id="PTHR19136:SF81">
    <property type="entry name" value="MOLYBDENUM COFACTOR GUANYLYLTRANSFERASE"/>
    <property type="match status" value="1"/>
</dbReference>
<evidence type="ECO:0000313" key="10">
    <source>
        <dbReference type="Proteomes" id="UP000092695"/>
    </source>
</evidence>
<evidence type="ECO:0000256" key="6">
    <source>
        <dbReference type="ARBA" id="ARBA00023134"/>
    </source>
</evidence>
<dbReference type="EMBL" id="CP016268">
    <property type="protein sequence ID" value="ANO50778.1"/>
    <property type="molecule type" value="Genomic_DNA"/>
</dbReference>
<dbReference type="GO" id="GO:0006777">
    <property type="term" value="P:Mo-molybdopterin cofactor biosynthetic process"/>
    <property type="evidence" value="ECO:0007669"/>
    <property type="project" value="UniProtKB-KW"/>
</dbReference>
<evidence type="ECO:0000256" key="1">
    <source>
        <dbReference type="ARBA" id="ARBA00022490"/>
    </source>
</evidence>
<dbReference type="AlphaFoldDB" id="A0A193LE76"/>
<dbReference type="CDD" id="cd02503">
    <property type="entry name" value="MobA"/>
    <property type="match status" value="1"/>
</dbReference>
<dbReference type="STRING" id="1548547.BA177_05770"/>